<proteinExistence type="predicted"/>
<accession>A0A8J3ESZ9</accession>
<reference evidence="2" key="2">
    <citation type="submission" date="2020-09" db="EMBL/GenBank/DDBJ databases">
        <authorList>
            <person name="Sun Q."/>
            <person name="Zhou Y."/>
        </authorList>
    </citation>
    <scope>NUCLEOTIDE SEQUENCE</scope>
    <source>
        <strain evidence="2">CGMCC 1.14988</strain>
    </source>
</reference>
<evidence type="ECO:0000256" key="1">
    <source>
        <dbReference type="SAM" id="MobiDB-lite"/>
    </source>
</evidence>
<keyword evidence="3" id="KW-1185">Reference proteome</keyword>
<comment type="caution">
    <text evidence="2">The sequence shown here is derived from an EMBL/GenBank/DDBJ whole genome shotgun (WGS) entry which is preliminary data.</text>
</comment>
<dbReference type="Proteomes" id="UP000650511">
    <property type="component" value="Unassembled WGS sequence"/>
</dbReference>
<protein>
    <submittedName>
        <fullName evidence="2">Uncharacterized protein</fullName>
    </submittedName>
</protein>
<dbReference type="AlphaFoldDB" id="A0A8J3ESZ9"/>
<gene>
    <name evidence="2" type="ORF">GCM10011354_29410</name>
</gene>
<evidence type="ECO:0000313" key="3">
    <source>
        <dbReference type="Proteomes" id="UP000650511"/>
    </source>
</evidence>
<dbReference type="EMBL" id="BMHA01000012">
    <property type="protein sequence ID" value="GGI08504.1"/>
    <property type="molecule type" value="Genomic_DNA"/>
</dbReference>
<organism evidence="2 3">
    <name type="scientific">Egicoccus halophilus</name>
    <dbReference type="NCBI Taxonomy" id="1670830"/>
    <lineage>
        <taxon>Bacteria</taxon>
        <taxon>Bacillati</taxon>
        <taxon>Actinomycetota</taxon>
        <taxon>Nitriliruptoria</taxon>
        <taxon>Egicoccales</taxon>
        <taxon>Egicoccaceae</taxon>
        <taxon>Egicoccus</taxon>
    </lineage>
</organism>
<dbReference type="RefSeq" id="WP_130650354.1">
    <property type="nucleotide sequence ID" value="NZ_BMHA01000012.1"/>
</dbReference>
<reference evidence="2" key="1">
    <citation type="journal article" date="2014" name="Int. J. Syst. Evol. Microbiol.">
        <title>Complete genome sequence of Corynebacterium casei LMG S-19264T (=DSM 44701T), isolated from a smear-ripened cheese.</title>
        <authorList>
            <consortium name="US DOE Joint Genome Institute (JGI-PGF)"/>
            <person name="Walter F."/>
            <person name="Albersmeier A."/>
            <person name="Kalinowski J."/>
            <person name="Ruckert C."/>
        </authorList>
    </citation>
    <scope>NUCLEOTIDE SEQUENCE</scope>
    <source>
        <strain evidence="2">CGMCC 1.14988</strain>
    </source>
</reference>
<evidence type="ECO:0000313" key="2">
    <source>
        <dbReference type="EMBL" id="GGI08504.1"/>
    </source>
</evidence>
<feature type="region of interest" description="Disordered" evidence="1">
    <location>
        <begin position="1"/>
        <end position="22"/>
    </location>
</feature>
<name>A0A8J3ESZ9_9ACTN</name>
<sequence>MTQATFRSSAAVDGPPGYRERSGQLVTIVEEVRGDQDPDAGDDDVATLYRVRFEDGVETEAFEDELELDLTAMEEADTSA</sequence>